<sequence length="349" mass="40210">MSSEVPDQGVQTKGSEKQQPNTAAEASQVIRSTSSPTANNVFLGDLGEEIVTLYVGPKRKAFLVHKKLLCQSAEYFAKAFNSTFKEGIESVMHLPDDSPGAINIFVHWLYRNNIALGGCLSYTYDLYDLYIFAEKICHEELKNKIMDAICETARRNDLTDMLITPEIIKKVWGGLDDHLPDRNRGLQLFSVNLTAWTFHERCENNISSKSARLMRESDFRMLSDIGKNFFSFEFRCHRAFQYYIHLPKGNVTKADPRTADLRESTGPCFYHCHENPDACHLKKTGERRRKLHHGMKNRKIFIDKTIGDAKLLALNRCLKRFLVLASFFRKGQLSLRLHLLERKERNNMR</sequence>
<comment type="caution">
    <text evidence="3">The sequence shown here is derived from an EMBL/GenBank/DDBJ whole genome shotgun (WGS) entry which is preliminary data.</text>
</comment>
<dbReference type="Proteomes" id="UP000664132">
    <property type="component" value="Unassembled WGS sequence"/>
</dbReference>
<reference evidence="3" key="1">
    <citation type="submission" date="2021-02" db="EMBL/GenBank/DDBJ databases">
        <title>Genome sequence Cadophora malorum strain M34.</title>
        <authorList>
            <person name="Stefanovic E."/>
            <person name="Vu D."/>
            <person name="Scully C."/>
            <person name="Dijksterhuis J."/>
            <person name="Roader J."/>
            <person name="Houbraken J."/>
        </authorList>
    </citation>
    <scope>NUCLEOTIDE SEQUENCE</scope>
    <source>
        <strain evidence="3">M34</strain>
    </source>
</reference>
<keyword evidence="4" id="KW-1185">Reference proteome</keyword>
<dbReference type="Pfam" id="PF00651">
    <property type="entry name" value="BTB"/>
    <property type="match status" value="1"/>
</dbReference>
<dbReference type="Gene3D" id="3.30.710.10">
    <property type="entry name" value="Potassium Channel Kv1.1, Chain A"/>
    <property type="match status" value="1"/>
</dbReference>
<organism evidence="3 4">
    <name type="scientific">Cadophora malorum</name>
    <dbReference type="NCBI Taxonomy" id="108018"/>
    <lineage>
        <taxon>Eukaryota</taxon>
        <taxon>Fungi</taxon>
        <taxon>Dikarya</taxon>
        <taxon>Ascomycota</taxon>
        <taxon>Pezizomycotina</taxon>
        <taxon>Leotiomycetes</taxon>
        <taxon>Helotiales</taxon>
        <taxon>Ploettnerulaceae</taxon>
        <taxon>Cadophora</taxon>
    </lineage>
</organism>
<gene>
    <name evidence="3" type="ORF">IFR04_002073</name>
</gene>
<dbReference type="SUPFAM" id="SSF54695">
    <property type="entry name" value="POZ domain"/>
    <property type="match status" value="1"/>
</dbReference>
<dbReference type="InterPro" id="IPR011333">
    <property type="entry name" value="SKP1/BTB/POZ_sf"/>
</dbReference>
<dbReference type="SMART" id="SM00225">
    <property type="entry name" value="BTB"/>
    <property type="match status" value="1"/>
</dbReference>
<dbReference type="OrthoDB" id="6359816at2759"/>
<name>A0A8H7WH28_9HELO</name>
<evidence type="ECO:0000256" key="1">
    <source>
        <dbReference type="SAM" id="MobiDB-lite"/>
    </source>
</evidence>
<dbReference type="EMBL" id="JAFJYH010000017">
    <property type="protein sequence ID" value="KAG4424725.1"/>
    <property type="molecule type" value="Genomic_DNA"/>
</dbReference>
<proteinExistence type="predicted"/>
<evidence type="ECO:0000313" key="4">
    <source>
        <dbReference type="Proteomes" id="UP000664132"/>
    </source>
</evidence>
<dbReference type="AlphaFoldDB" id="A0A8H7WH28"/>
<dbReference type="CDD" id="cd18186">
    <property type="entry name" value="BTB_POZ_ZBTB_KLHL-like"/>
    <property type="match status" value="1"/>
</dbReference>
<evidence type="ECO:0000259" key="2">
    <source>
        <dbReference type="PROSITE" id="PS50097"/>
    </source>
</evidence>
<protein>
    <recommendedName>
        <fullName evidence="2">BTB domain-containing protein</fullName>
    </recommendedName>
</protein>
<dbReference type="InterPro" id="IPR000210">
    <property type="entry name" value="BTB/POZ_dom"/>
</dbReference>
<evidence type="ECO:0000313" key="3">
    <source>
        <dbReference type="EMBL" id="KAG4424725.1"/>
    </source>
</evidence>
<feature type="region of interest" description="Disordered" evidence="1">
    <location>
        <begin position="1"/>
        <end position="32"/>
    </location>
</feature>
<dbReference type="PANTHER" id="PTHR47843">
    <property type="entry name" value="BTB DOMAIN-CONTAINING PROTEIN-RELATED"/>
    <property type="match status" value="1"/>
</dbReference>
<feature type="domain" description="BTB" evidence="2">
    <location>
        <begin position="49"/>
        <end position="118"/>
    </location>
</feature>
<accession>A0A8H7WH28</accession>
<dbReference type="PROSITE" id="PS50097">
    <property type="entry name" value="BTB"/>
    <property type="match status" value="1"/>
</dbReference>